<dbReference type="InterPro" id="IPR001761">
    <property type="entry name" value="Peripla_BP/Lac1_sug-bd_dom"/>
</dbReference>
<dbReference type="SUPFAM" id="SSF47413">
    <property type="entry name" value="lambda repressor-like DNA-binding domains"/>
    <property type="match status" value="1"/>
</dbReference>
<dbReference type="Pfam" id="PF00532">
    <property type="entry name" value="Peripla_BP_1"/>
    <property type="match status" value="1"/>
</dbReference>
<dbReference type="PANTHER" id="PTHR30146">
    <property type="entry name" value="LACI-RELATED TRANSCRIPTIONAL REPRESSOR"/>
    <property type="match status" value="1"/>
</dbReference>
<keyword evidence="3" id="KW-0804">Transcription</keyword>
<feature type="domain" description="HTH lacI-type" evidence="4">
    <location>
        <begin position="3"/>
        <end position="57"/>
    </location>
</feature>
<proteinExistence type="predicted"/>
<dbReference type="Gene3D" id="1.10.260.40">
    <property type="entry name" value="lambda repressor-like DNA-binding domains"/>
    <property type="match status" value="1"/>
</dbReference>
<dbReference type="InterPro" id="IPR010982">
    <property type="entry name" value="Lambda_DNA-bd_dom_sf"/>
</dbReference>
<dbReference type="Gene3D" id="3.40.50.2300">
    <property type="match status" value="2"/>
</dbReference>
<comment type="caution">
    <text evidence="5">The sequence shown here is derived from an EMBL/GenBank/DDBJ whole genome shotgun (WGS) entry which is preliminary data.</text>
</comment>
<dbReference type="PROSITE" id="PS50932">
    <property type="entry name" value="HTH_LACI_2"/>
    <property type="match status" value="1"/>
</dbReference>
<keyword evidence="6" id="KW-1185">Reference proteome</keyword>
<dbReference type="PANTHER" id="PTHR30146:SF109">
    <property type="entry name" value="HTH-TYPE TRANSCRIPTIONAL REGULATOR GALS"/>
    <property type="match status" value="1"/>
</dbReference>
<sequence>MSTTIKDIAKELNISIATVSKALNDSYDISDKTKDKVRKTAKKMNYKPNAIAQGLVTNKTNTIGLIIPDITNPFYPEIARGVEEKLNEHGYNVFLCNSNWEVKREKKYIDLLISKQVDGIILAHSGMKSWSLENIDIPIVSVATKSGYKEENFVVIDDKKGGYLATKHLLENAYKKIMFIGGQNSIETNRMRLEGYKLALTEEGIELDETLIKNGDFTRESGYTLIKNSLKKGIIPTGVFAGTDMLALGVMQAVREYGLNIPEDIGVIGFDDISFAQLPEISLTTIAQPKYNMGVIAAKTILDKINNKEVDNTVLNPELILRKTTRKI</sequence>
<dbReference type="CDD" id="cd06267">
    <property type="entry name" value="PBP1_LacI_sugar_binding-like"/>
    <property type="match status" value="1"/>
</dbReference>
<dbReference type="CDD" id="cd01392">
    <property type="entry name" value="HTH_LacI"/>
    <property type="match status" value="1"/>
</dbReference>
<dbReference type="InterPro" id="IPR028082">
    <property type="entry name" value="Peripla_BP_I"/>
</dbReference>
<dbReference type="Pfam" id="PF00356">
    <property type="entry name" value="LacI"/>
    <property type="match status" value="1"/>
</dbReference>
<evidence type="ECO:0000313" key="6">
    <source>
        <dbReference type="Proteomes" id="UP001078443"/>
    </source>
</evidence>
<dbReference type="InterPro" id="IPR000843">
    <property type="entry name" value="HTH_LacI"/>
</dbReference>
<evidence type="ECO:0000259" key="4">
    <source>
        <dbReference type="PROSITE" id="PS50932"/>
    </source>
</evidence>
<evidence type="ECO:0000256" key="3">
    <source>
        <dbReference type="ARBA" id="ARBA00023163"/>
    </source>
</evidence>
<evidence type="ECO:0000256" key="1">
    <source>
        <dbReference type="ARBA" id="ARBA00023015"/>
    </source>
</evidence>
<dbReference type="EMBL" id="JAPQER010000001">
    <property type="protein sequence ID" value="MCY6482913.1"/>
    <property type="molecule type" value="Genomic_DNA"/>
</dbReference>
<reference evidence="5" key="1">
    <citation type="submission" date="2022-12" db="EMBL/GenBank/DDBJ databases">
        <authorList>
            <person name="Wang J."/>
        </authorList>
    </citation>
    <scope>NUCLEOTIDE SEQUENCE</scope>
    <source>
        <strain evidence="5">HY-45-18</strain>
    </source>
</reference>
<protein>
    <submittedName>
        <fullName evidence="5">LacI family DNA-binding transcriptional regulator</fullName>
    </submittedName>
</protein>
<keyword evidence="2 5" id="KW-0238">DNA-binding</keyword>
<accession>A0ABT4CV97</accession>
<evidence type="ECO:0000256" key="2">
    <source>
        <dbReference type="ARBA" id="ARBA00023125"/>
    </source>
</evidence>
<evidence type="ECO:0000313" key="5">
    <source>
        <dbReference type="EMBL" id="MCY6482913.1"/>
    </source>
</evidence>
<dbReference type="Proteomes" id="UP001078443">
    <property type="component" value="Unassembled WGS sequence"/>
</dbReference>
<keyword evidence="1" id="KW-0805">Transcription regulation</keyword>
<dbReference type="GO" id="GO:0003677">
    <property type="term" value="F:DNA binding"/>
    <property type="evidence" value="ECO:0007669"/>
    <property type="project" value="UniProtKB-KW"/>
</dbReference>
<dbReference type="RefSeq" id="WP_268039181.1">
    <property type="nucleotide sequence ID" value="NZ_JAPQER010000001.1"/>
</dbReference>
<gene>
    <name evidence="5" type="ORF">OW763_00905</name>
</gene>
<organism evidence="5 6">
    <name type="scientific">Clostridium aestuarii</name>
    <dbReference type="NCBI Taxonomy" id="338193"/>
    <lineage>
        <taxon>Bacteria</taxon>
        <taxon>Bacillati</taxon>
        <taxon>Bacillota</taxon>
        <taxon>Clostridia</taxon>
        <taxon>Eubacteriales</taxon>
        <taxon>Clostridiaceae</taxon>
        <taxon>Clostridium</taxon>
    </lineage>
</organism>
<dbReference type="SUPFAM" id="SSF53822">
    <property type="entry name" value="Periplasmic binding protein-like I"/>
    <property type="match status" value="1"/>
</dbReference>
<dbReference type="SMART" id="SM00354">
    <property type="entry name" value="HTH_LACI"/>
    <property type="match status" value="1"/>
</dbReference>
<name>A0ABT4CV97_9CLOT</name>